<feature type="compositionally biased region" description="Acidic residues" evidence="8">
    <location>
        <begin position="451"/>
        <end position="460"/>
    </location>
</feature>
<dbReference type="Pfam" id="PF13927">
    <property type="entry name" value="Ig_3"/>
    <property type="match status" value="2"/>
</dbReference>
<keyword evidence="9" id="KW-1133">Transmembrane helix</keyword>
<dbReference type="FunFam" id="2.60.40.10:FF:000032">
    <property type="entry name" value="palladin isoform X1"/>
    <property type="match status" value="1"/>
</dbReference>
<reference evidence="12" key="2">
    <citation type="submission" date="2020-12" db="EMBL/GenBank/DDBJ databases">
        <authorList>
            <person name="Kanost M."/>
        </authorList>
    </citation>
    <scope>NUCLEOTIDE SEQUENCE</scope>
</reference>
<dbReference type="EMBL" id="JH668584">
    <property type="protein sequence ID" value="KAG6458455.1"/>
    <property type="molecule type" value="Genomic_DNA"/>
</dbReference>
<evidence type="ECO:0000256" key="5">
    <source>
        <dbReference type="ARBA" id="ARBA00023319"/>
    </source>
</evidence>
<dbReference type="GO" id="GO:0016020">
    <property type="term" value="C:membrane"/>
    <property type="evidence" value="ECO:0007669"/>
    <property type="project" value="UniProtKB-SubCell"/>
</dbReference>
<feature type="transmembrane region" description="Helical" evidence="9">
    <location>
        <begin position="483"/>
        <end position="503"/>
    </location>
</feature>
<feature type="region of interest" description="Disordered" evidence="8">
    <location>
        <begin position="449"/>
        <end position="472"/>
    </location>
</feature>
<dbReference type="InterPro" id="IPR003598">
    <property type="entry name" value="Ig_sub2"/>
</dbReference>
<evidence type="ECO:0000256" key="9">
    <source>
        <dbReference type="SAM" id="Phobius"/>
    </source>
</evidence>
<dbReference type="AlphaFoldDB" id="A0A921ZIZ2"/>
<dbReference type="PANTHER" id="PTHR44170">
    <property type="entry name" value="PROTEIN SIDEKICK"/>
    <property type="match status" value="1"/>
</dbReference>
<evidence type="ECO:0000313" key="12">
    <source>
        <dbReference type="EMBL" id="KAG6458455.1"/>
    </source>
</evidence>
<dbReference type="SMART" id="SM00409">
    <property type="entry name" value="IG"/>
    <property type="match status" value="3"/>
</dbReference>
<keyword evidence="10" id="KW-0732">Signal</keyword>
<reference evidence="12" key="1">
    <citation type="journal article" date="2016" name="Insect Biochem. Mol. Biol.">
        <title>Multifaceted biological insights from a draft genome sequence of the tobacco hornworm moth, Manduca sexta.</title>
        <authorList>
            <person name="Kanost M.R."/>
            <person name="Arrese E.L."/>
            <person name="Cao X."/>
            <person name="Chen Y.R."/>
            <person name="Chellapilla S."/>
            <person name="Goldsmith M.R."/>
            <person name="Grosse-Wilde E."/>
            <person name="Heckel D.G."/>
            <person name="Herndon N."/>
            <person name="Jiang H."/>
            <person name="Papanicolaou A."/>
            <person name="Qu J."/>
            <person name="Soulages J.L."/>
            <person name="Vogel H."/>
            <person name="Walters J."/>
            <person name="Waterhouse R.M."/>
            <person name="Ahn S.J."/>
            <person name="Almeida F.C."/>
            <person name="An C."/>
            <person name="Aqrawi P."/>
            <person name="Bretschneider A."/>
            <person name="Bryant W.B."/>
            <person name="Bucks S."/>
            <person name="Chao H."/>
            <person name="Chevignon G."/>
            <person name="Christen J.M."/>
            <person name="Clarke D.F."/>
            <person name="Dittmer N.T."/>
            <person name="Ferguson L.C.F."/>
            <person name="Garavelou S."/>
            <person name="Gordon K.H.J."/>
            <person name="Gunaratna R.T."/>
            <person name="Han Y."/>
            <person name="Hauser F."/>
            <person name="He Y."/>
            <person name="Heidel-Fischer H."/>
            <person name="Hirsh A."/>
            <person name="Hu Y."/>
            <person name="Jiang H."/>
            <person name="Kalra D."/>
            <person name="Klinner C."/>
            <person name="Konig C."/>
            <person name="Kovar C."/>
            <person name="Kroll A.R."/>
            <person name="Kuwar S.S."/>
            <person name="Lee S.L."/>
            <person name="Lehman R."/>
            <person name="Li K."/>
            <person name="Li Z."/>
            <person name="Liang H."/>
            <person name="Lovelace S."/>
            <person name="Lu Z."/>
            <person name="Mansfield J.H."/>
            <person name="McCulloch K.J."/>
            <person name="Mathew T."/>
            <person name="Morton B."/>
            <person name="Muzny D.M."/>
            <person name="Neunemann D."/>
            <person name="Ongeri F."/>
            <person name="Pauchet Y."/>
            <person name="Pu L.L."/>
            <person name="Pyrousis I."/>
            <person name="Rao X.J."/>
            <person name="Redding A."/>
            <person name="Roesel C."/>
            <person name="Sanchez-Gracia A."/>
            <person name="Schaack S."/>
            <person name="Shukla A."/>
            <person name="Tetreau G."/>
            <person name="Wang Y."/>
            <person name="Xiong G.H."/>
            <person name="Traut W."/>
            <person name="Walsh T.K."/>
            <person name="Worley K.C."/>
            <person name="Wu D."/>
            <person name="Wu W."/>
            <person name="Wu Y.Q."/>
            <person name="Zhang X."/>
            <person name="Zou Z."/>
            <person name="Zucker H."/>
            <person name="Briscoe A.D."/>
            <person name="Burmester T."/>
            <person name="Clem R.J."/>
            <person name="Feyereisen R."/>
            <person name="Grimmelikhuijzen C.J.P."/>
            <person name="Hamodrakas S.J."/>
            <person name="Hansson B.S."/>
            <person name="Huguet E."/>
            <person name="Jermiin L.S."/>
            <person name="Lan Q."/>
            <person name="Lehman H.K."/>
            <person name="Lorenzen M."/>
            <person name="Merzendorfer H."/>
            <person name="Michalopoulos I."/>
            <person name="Morton D.B."/>
            <person name="Muthukrishnan S."/>
            <person name="Oakeshott J.G."/>
            <person name="Palmer W."/>
            <person name="Park Y."/>
            <person name="Passarelli A.L."/>
            <person name="Rozas J."/>
            <person name="Schwartz L.M."/>
            <person name="Smith W."/>
            <person name="Southgate A."/>
            <person name="Vilcinskas A."/>
            <person name="Vogt R."/>
            <person name="Wang P."/>
            <person name="Werren J."/>
            <person name="Yu X.Q."/>
            <person name="Zhou J.J."/>
            <person name="Brown S.J."/>
            <person name="Scherer S.E."/>
            <person name="Richards S."/>
            <person name="Blissard G.W."/>
        </authorList>
    </citation>
    <scope>NUCLEOTIDE SEQUENCE</scope>
</reference>
<dbReference type="CDD" id="cd00063">
    <property type="entry name" value="FN3"/>
    <property type="match status" value="1"/>
</dbReference>
<dbReference type="GO" id="GO:0005576">
    <property type="term" value="C:extracellular region"/>
    <property type="evidence" value="ECO:0007669"/>
    <property type="project" value="UniProtKB-SubCell"/>
</dbReference>
<dbReference type="InterPro" id="IPR007110">
    <property type="entry name" value="Ig-like_dom"/>
</dbReference>
<feature type="domain" description="Ig-like" evidence="11">
    <location>
        <begin position="26"/>
        <end position="125"/>
    </location>
</feature>
<comment type="caution">
    <text evidence="12">The sequence shown here is derived from an EMBL/GenBank/DDBJ whole genome shotgun (WGS) entry which is preliminary data.</text>
</comment>
<feature type="domain" description="Ig-like" evidence="11">
    <location>
        <begin position="237"/>
        <end position="329"/>
    </location>
</feature>
<sequence length="506" mass="57055">MKWIFYVIVFVYLVFRAVYGAKEVQSSVTIEEIDYGKNNFSKAGSKMLINCKYSVKHQRVEWFDAAGNVVKREPTNRVYAQEHFVQTLKGARTPALVLTFKNIRPKDAGMYECRSGSFSQYASVCVIDPLEFVDTPAEVTADLGRSITLSCQAKGDPEPRIVWKRNGETIHDDTEASKYRVMTKYNSEGFEGLLTVTSLEPGDSGVYYCVAIQENSRSEDCAHSEAMNITLHVNYEPVFESGNDIEQVYSQNNESVNLVCAASGYPPPTYKWFRDVSSDTLSEIDEKQTTFNEELDQSTLSIIAGENTFGQRYVCKASNELGTAEKYFTILKIDKPQVPDQVTFYKSVSNAIDLDVSWSDTIHFPIDGCQIQYLKTTRLKYPDSVPREADWKIAKRINVPMVQLDSLDPDLKGMLATIPNLEPQTKYWTRLRIVNDAGESPWFMPVLASTSEEEEQEETEAPTTEEAVEEKTVKAELTSDGTFYGIFFTAGIIIIAVVCMMAMRVV</sequence>
<evidence type="ECO:0000259" key="11">
    <source>
        <dbReference type="PROSITE" id="PS50835"/>
    </source>
</evidence>
<evidence type="ECO:0000256" key="7">
    <source>
        <dbReference type="ARBA" id="ARBA00068688"/>
    </source>
</evidence>
<proteinExistence type="inferred from homology"/>
<evidence type="ECO:0000256" key="4">
    <source>
        <dbReference type="ARBA" id="ARBA00023180"/>
    </source>
</evidence>
<organism evidence="12 13">
    <name type="scientific">Manduca sexta</name>
    <name type="common">Tobacco hawkmoth</name>
    <name type="synonym">Tobacco hornworm</name>
    <dbReference type="NCBI Taxonomy" id="7130"/>
    <lineage>
        <taxon>Eukaryota</taxon>
        <taxon>Metazoa</taxon>
        <taxon>Ecdysozoa</taxon>
        <taxon>Arthropoda</taxon>
        <taxon>Hexapoda</taxon>
        <taxon>Insecta</taxon>
        <taxon>Pterygota</taxon>
        <taxon>Neoptera</taxon>
        <taxon>Endopterygota</taxon>
        <taxon>Lepidoptera</taxon>
        <taxon>Glossata</taxon>
        <taxon>Ditrysia</taxon>
        <taxon>Bombycoidea</taxon>
        <taxon>Sphingidae</taxon>
        <taxon>Sphinginae</taxon>
        <taxon>Sphingini</taxon>
        <taxon>Manduca</taxon>
    </lineage>
</organism>
<protein>
    <recommendedName>
        <fullName evidence="7">Hemolin</fullName>
    </recommendedName>
</protein>
<keyword evidence="13" id="KW-1185">Reference proteome</keyword>
<evidence type="ECO:0000256" key="1">
    <source>
        <dbReference type="ARBA" id="ARBA00004613"/>
    </source>
</evidence>
<dbReference type="InterPro" id="IPR003961">
    <property type="entry name" value="FN3_dom"/>
</dbReference>
<accession>A0A921ZIZ2</accession>
<dbReference type="GO" id="GO:0098609">
    <property type="term" value="P:cell-cell adhesion"/>
    <property type="evidence" value="ECO:0007669"/>
    <property type="project" value="TreeGrafter"/>
</dbReference>
<evidence type="ECO:0000256" key="6">
    <source>
        <dbReference type="ARBA" id="ARBA00061228"/>
    </source>
</evidence>
<keyword evidence="4" id="KW-0325">Glycoprotein</keyword>
<dbReference type="PROSITE" id="PS50835">
    <property type="entry name" value="IG_LIKE"/>
    <property type="match status" value="3"/>
</dbReference>
<keyword evidence="2" id="KW-0964">Secreted</keyword>
<feature type="signal peptide" evidence="10">
    <location>
        <begin position="1"/>
        <end position="20"/>
    </location>
</feature>
<evidence type="ECO:0000313" key="13">
    <source>
        <dbReference type="Proteomes" id="UP000791440"/>
    </source>
</evidence>
<keyword evidence="9" id="KW-0472">Membrane</keyword>
<comment type="subcellular location">
    <subcellularLocation>
        <location evidence="1">Secreted</location>
    </subcellularLocation>
</comment>
<feature type="domain" description="Ig-like" evidence="11">
    <location>
        <begin position="129"/>
        <end position="230"/>
    </location>
</feature>
<comment type="similarity">
    <text evidence="6">Belongs to the hemolin family.</text>
</comment>
<feature type="chain" id="PRO_5037848386" description="Hemolin" evidence="10">
    <location>
        <begin position="21"/>
        <end position="506"/>
    </location>
</feature>
<dbReference type="SMART" id="SM00408">
    <property type="entry name" value="IGc2"/>
    <property type="match status" value="2"/>
</dbReference>
<keyword evidence="9" id="KW-0812">Transmembrane</keyword>
<evidence type="ECO:0000256" key="10">
    <source>
        <dbReference type="SAM" id="SignalP"/>
    </source>
</evidence>
<keyword evidence="5" id="KW-0393">Immunoglobulin domain</keyword>
<evidence type="ECO:0000256" key="3">
    <source>
        <dbReference type="ARBA" id="ARBA00023157"/>
    </source>
</evidence>
<keyword evidence="3" id="KW-1015">Disulfide bond</keyword>
<dbReference type="Proteomes" id="UP000791440">
    <property type="component" value="Unassembled WGS sequence"/>
</dbReference>
<dbReference type="PANTHER" id="PTHR44170:SF6">
    <property type="entry name" value="CONTACTIN"/>
    <property type="match status" value="1"/>
</dbReference>
<name>A0A921ZIZ2_MANSE</name>
<evidence type="ECO:0000256" key="2">
    <source>
        <dbReference type="ARBA" id="ARBA00022525"/>
    </source>
</evidence>
<dbReference type="InterPro" id="IPR003599">
    <property type="entry name" value="Ig_sub"/>
</dbReference>
<evidence type="ECO:0000256" key="8">
    <source>
        <dbReference type="SAM" id="MobiDB-lite"/>
    </source>
</evidence>
<gene>
    <name evidence="12" type="ORF">O3G_MSEX010871</name>
</gene>